<protein>
    <submittedName>
        <fullName evidence="2">SCP2 sterol-binding domain-containing protein</fullName>
    </submittedName>
</protein>
<evidence type="ECO:0000259" key="1">
    <source>
        <dbReference type="Pfam" id="PF02036"/>
    </source>
</evidence>
<dbReference type="InterPro" id="IPR036527">
    <property type="entry name" value="SCP2_sterol-bd_dom_sf"/>
</dbReference>
<dbReference type="SUPFAM" id="SSF55718">
    <property type="entry name" value="SCP-like"/>
    <property type="match status" value="1"/>
</dbReference>
<dbReference type="RefSeq" id="WP_313722213.1">
    <property type="nucleotide sequence ID" value="NZ_CP134876.1"/>
</dbReference>
<keyword evidence="3" id="KW-1185">Reference proteome</keyword>
<gene>
    <name evidence="2" type="ORF">RMN56_02320</name>
</gene>
<dbReference type="Gene3D" id="3.30.1050.10">
    <property type="entry name" value="SCP2 sterol-binding domain"/>
    <property type="match status" value="1"/>
</dbReference>
<organism evidence="2 3">
    <name type="scientific">Micromonospora halotolerans</name>
    <dbReference type="NCBI Taxonomy" id="709879"/>
    <lineage>
        <taxon>Bacteria</taxon>
        <taxon>Bacillati</taxon>
        <taxon>Actinomycetota</taxon>
        <taxon>Actinomycetes</taxon>
        <taxon>Micromonosporales</taxon>
        <taxon>Micromonosporaceae</taxon>
        <taxon>Micromonospora</taxon>
    </lineage>
</organism>
<name>A0ABY9ZYR6_9ACTN</name>
<evidence type="ECO:0000313" key="2">
    <source>
        <dbReference type="EMBL" id="WNM40222.1"/>
    </source>
</evidence>
<accession>A0ABY9ZYR6</accession>
<proteinExistence type="predicted"/>
<dbReference type="InterPro" id="IPR003033">
    <property type="entry name" value="SCP2_sterol-bd_dom"/>
</dbReference>
<dbReference type="EMBL" id="CP134876">
    <property type="protein sequence ID" value="WNM40222.1"/>
    <property type="molecule type" value="Genomic_DNA"/>
</dbReference>
<sequence length="138" mass="15057">MSDGIEAFFVALPARRRAMLPPRVRGTLRVDLVTHGSTDHWYVDLRATDQVVVNRNAGTADAVLTTTPAVFAQLVRGESPATAVLLRNDATLVGDSRLVLAFRRYFPPPGGTGDPREGAQRRAPHGQAWRERLRAGMG</sequence>
<evidence type="ECO:0000313" key="3">
    <source>
        <dbReference type="Proteomes" id="UP001303001"/>
    </source>
</evidence>
<feature type="domain" description="SCP2" evidence="1">
    <location>
        <begin position="23"/>
        <end position="105"/>
    </location>
</feature>
<dbReference type="Proteomes" id="UP001303001">
    <property type="component" value="Chromosome"/>
</dbReference>
<dbReference type="Pfam" id="PF02036">
    <property type="entry name" value="SCP2"/>
    <property type="match status" value="1"/>
</dbReference>
<reference evidence="2 3" key="1">
    <citation type="submission" date="2023-09" db="EMBL/GenBank/DDBJ databases">
        <title>Micromonospora halotolerans DSM 45598 genome sequence.</title>
        <authorList>
            <person name="Mo P."/>
        </authorList>
    </citation>
    <scope>NUCLEOTIDE SEQUENCE [LARGE SCALE GENOMIC DNA]</scope>
    <source>
        <strain evidence="2 3">DSM 45598</strain>
    </source>
</reference>